<organism evidence="2">
    <name type="scientific">Fervidicoccus fontis</name>
    <dbReference type="NCBI Taxonomy" id="683846"/>
    <lineage>
        <taxon>Archaea</taxon>
        <taxon>Thermoproteota</taxon>
        <taxon>Thermoprotei</taxon>
        <taxon>Fervidicoccales</taxon>
        <taxon>Fervidicoccaceae</taxon>
        <taxon>Fervidicoccus</taxon>
    </lineage>
</organism>
<feature type="transmembrane region" description="Helical" evidence="1">
    <location>
        <begin position="166"/>
        <end position="193"/>
    </location>
</feature>
<reference evidence="2" key="1">
    <citation type="journal article" date="2020" name="mSystems">
        <title>Genome- and Community-Level Interaction Insights into Carbon Utilization and Element Cycling Functions of Hydrothermarchaeota in Hydrothermal Sediment.</title>
        <authorList>
            <person name="Zhou Z."/>
            <person name="Liu Y."/>
            <person name="Xu W."/>
            <person name="Pan J."/>
            <person name="Luo Z.H."/>
            <person name="Li M."/>
        </authorList>
    </citation>
    <scope>NUCLEOTIDE SEQUENCE [LARGE SCALE GENOMIC DNA]</scope>
    <source>
        <strain evidence="2">SpSt-123</strain>
    </source>
</reference>
<dbReference type="EMBL" id="DSDY01000166">
    <property type="protein sequence ID" value="HDS11063.1"/>
    <property type="molecule type" value="Genomic_DNA"/>
</dbReference>
<keyword evidence="1" id="KW-0472">Membrane</keyword>
<gene>
    <name evidence="2" type="ORF">ENO04_05575</name>
</gene>
<keyword evidence="1" id="KW-0812">Transmembrane</keyword>
<feature type="transmembrane region" description="Helical" evidence="1">
    <location>
        <begin position="199"/>
        <end position="221"/>
    </location>
</feature>
<name>A0A7C1E653_9CREN</name>
<feature type="transmembrane region" description="Helical" evidence="1">
    <location>
        <begin position="82"/>
        <end position="103"/>
    </location>
</feature>
<accession>A0A7C1E653</accession>
<evidence type="ECO:0000313" key="2">
    <source>
        <dbReference type="EMBL" id="HDS11063.1"/>
    </source>
</evidence>
<feature type="transmembrane region" description="Helical" evidence="1">
    <location>
        <begin position="123"/>
        <end position="145"/>
    </location>
</feature>
<proteinExistence type="predicted"/>
<dbReference type="AlphaFoldDB" id="A0A7C1E653"/>
<evidence type="ECO:0000256" key="1">
    <source>
        <dbReference type="SAM" id="Phobius"/>
    </source>
</evidence>
<feature type="transmembrane region" description="Helical" evidence="1">
    <location>
        <begin position="278"/>
        <end position="299"/>
    </location>
</feature>
<feature type="transmembrane region" description="Helical" evidence="1">
    <location>
        <begin position="20"/>
        <end position="40"/>
    </location>
</feature>
<sequence>MAVLRTCKFYLRSLFKDPYYWFWAVFFMLFWLVMGAFVFGSTMTKDSLRKELANHIPSSMPGFESILEDAWNKTTFYYTAGWYSGIALYSLASIAIGLVYYVYYSTIPIRYLTKYSRASPTRFYAGLTLAAVTVSLVAAGILIASTIVMYSYRFHELSKLILPKNLLGVFATTAVGGVFMFFFSTTLALIVVVLRKPKLLGMISFVPFLLSYALGMAGIYVGSGLLHLSPFNLIMLLIYHYYTGTPIVLDIPATMMWQTDPELSSWLGTTTHQTTDPLTLWLTLTLWILVFVGTALALLRVQKGVSVEEIISY</sequence>
<protein>
    <submittedName>
        <fullName evidence="2">Uncharacterized protein</fullName>
    </submittedName>
</protein>
<keyword evidence="1" id="KW-1133">Transmembrane helix</keyword>
<comment type="caution">
    <text evidence="2">The sequence shown here is derived from an EMBL/GenBank/DDBJ whole genome shotgun (WGS) entry which is preliminary data.</text>
</comment>